<comment type="caution">
    <text evidence="1">The sequence shown here is derived from an EMBL/GenBank/DDBJ whole genome shotgun (WGS) entry which is preliminary data.</text>
</comment>
<evidence type="ECO:0000313" key="1">
    <source>
        <dbReference type="EMBL" id="MEE8658250.1"/>
    </source>
</evidence>
<proteinExistence type="predicted"/>
<accession>A0ABU7U057</accession>
<dbReference type="Proteomes" id="UP001312908">
    <property type="component" value="Unassembled WGS sequence"/>
</dbReference>
<name>A0ABU7U057_9PROT</name>
<reference evidence="1 2" key="1">
    <citation type="submission" date="2023-10" db="EMBL/GenBank/DDBJ databases">
        <title>Sorlinia euscelidii gen. nov., sp. nov., an acetic acid bacteria isolated from the gut of Euscelidius variegatus emitter.</title>
        <authorList>
            <person name="Michoud G."/>
            <person name="Marasco R."/>
            <person name="Seferji K."/>
            <person name="Gonella E."/>
            <person name="Garuglieri E."/>
            <person name="Alma A."/>
            <person name="Mapelli F."/>
            <person name="Borin S."/>
            <person name="Daffonchio D."/>
            <person name="Crotti E."/>
        </authorList>
    </citation>
    <scope>NUCLEOTIDE SEQUENCE [LARGE SCALE GENOMIC DNA]</scope>
    <source>
        <strain evidence="1 2">EV16P</strain>
    </source>
</reference>
<evidence type="ECO:0000313" key="2">
    <source>
        <dbReference type="Proteomes" id="UP001312908"/>
    </source>
</evidence>
<dbReference type="EMBL" id="JAWJZY010000002">
    <property type="protein sequence ID" value="MEE8658250.1"/>
    <property type="molecule type" value="Genomic_DNA"/>
</dbReference>
<sequence>MPYYQFVAFERVYLSLSLFLHHDPEPVAERARELVQQASVWRGRCMSNCNEEPEPSRLRFQMGLPGDNTPILLAHLHALPDVPR</sequence>
<keyword evidence="2" id="KW-1185">Reference proteome</keyword>
<organism evidence="1 2">
    <name type="scientific">Sorlinia euscelidii</name>
    <dbReference type="NCBI Taxonomy" id="3081148"/>
    <lineage>
        <taxon>Bacteria</taxon>
        <taxon>Pseudomonadati</taxon>
        <taxon>Pseudomonadota</taxon>
        <taxon>Alphaproteobacteria</taxon>
        <taxon>Acetobacterales</taxon>
        <taxon>Acetobacteraceae</taxon>
        <taxon>Sorlinia</taxon>
    </lineage>
</organism>
<protein>
    <submittedName>
        <fullName evidence="1">Uncharacterized protein</fullName>
    </submittedName>
</protein>
<gene>
    <name evidence="1" type="ORF">DOFOFD_04415</name>
</gene>
<dbReference type="RefSeq" id="WP_394819201.1">
    <property type="nucleotide sequence ID" value="NZ_JAWJZY010000002.1"/>
</dbReference>